<evidence type="ECO:0000313" key="6">
    <source>
        <dbReference type="Proteomes" id="UP001141259"/>
    </source>
</evidence>
<dbReference type="PANTHER" id="PTHR43130">
    <property type="entry name" value="ARAC-FAMILY TRANSCRIPTIONAL REGULATOR"/>
    <property type="match status" value="1"/>
</dbReference>
<evidence type="ECO:0000256" key="1">
    <source>
        <dbReference type="ARBA" id="ARBA00023015"/>
    </source>
</evidence>
<protein>
    <submittedName>
        <fullName evidence="5">DJ-1/PfpI family protein</fullName>
    </submittedName>
</protein>
<evidence type="ECO:0000313" key="5">
    <source>
        <dbReference type="EMBL" id="MCS7483132.1"/>
    </source>
</evidence>
<evidence type="ECO:0000256" key="2">
    <source>
        <dbReference type="ARBA" id="ARBA00023163"/>
    </source>
</evidence>
<sequence>MTGSSRRRHRIAVLALDGVQPMEVGMPFQTFGLHDSRYDVILCGQSAGPVETLNGWSLTAPYGLDEVVTADTVIVPAYRGSERDTPPDATPDVRDALREAHSRGARIATICAGAFALASTGLLDGKRATTHWLLTDELARRHPRVEVDPGVLYVDNGSLITSAGVASGIDLCLHLLRRDCGAATATSIARGIVAAPHREGGQAQYVTRPPAPPNRTELSATLEWALRRLDTPLTVAELAAHAVVAERTFARMFTAQLGVSPIKWLTAARISRARELLETTDAGIDHVGQACGLGTPANFRHHFRLATGTTPTDYRRTFSSRTPHPVSTPRRRGLLAELQAELQADLPGPLGPGRTSAPRSPAIGSNPGGANGRVRGAC</sequence>
<dbReference type="CDD" id="cd03137">
    <property type="entry name" value="GATase1_AraC_1"/>
    <property type="match status" value="1"/>
</dbReference>
<keyword evidence="6" id="KW-1185">Reference proteome</keyword>
<dbReference type="Proteomes" id="UP001141259">
    <property type="component" value="Unassembled WGS sequence"/>
</dbReference>
<feature type="domain" description="HTH araC/xylS-type" evidence="4">
    <location>
        <begin position="219"/>
        <end position="317"/>
    </location>
</feature>
<dbReference type="Pfam" id="PF12833">
    <property type="entry name" value="HTH_18"/>
    <property type="match status" value="1"/>
</dbReference>
<comment type="caution">
    <text evidence="5">The sequence shown here is derived from an EMBL/GenBank/DDBJ whole genome shotgun (WGS) entry which is preliminary data.</text>
</comment>
<keyword evidence="1" id="KW-0805">Transcription regulation</keyword>
<feature type="region of interest" description="Disordered" evidence="3">
    <location>
        <begin position="345"/>
        <end position="378"/>
    </location>
</feature>
<name>A0A9X2VVG8_9PSEU</name>
<proteinExistence type="predicted"/>
<evidence type="ECO:0000256" key="3">
    <source>
        <dbReference type="SAM" id="MobiDB-lite"/>
    </source>
</evidence>
<reference evidence="5" key="1">
    <citation type="submission" date="2022-08" db="EMBL/GenBank/DDBJ databases">
        <authorList>
            <person name="Tistechok S."/>
            <person name="Samborskyy M."/>
            <person name="Roman I."/>
        </authorList>
    </citation>
    <scope>NUCLEOTIDE SEQUENCE</scope>
    <source>
        <strain evidence="5">DSM 103496</strain>
    </source>
</reference>
<dbReference type="InterPro" id="IPR018060">
    <property type="entry name" value="HTH_AraC"/>
</dbReference>
<dbReference type="GO" id="GO:0043565">
    <property type="term" value="F:sequence-specific DNA binding"/>
    <property type="evidence" value="ECO:0007669"/>
    <property type="project" value="InterPro"/>
</dbReference>
<dbReference type="AlphaFoldDB" id="A0A9X2VVG8"/>
<feature type="compositionally biased region" description="Polar residues" evidence="3">
    <location>
        <begin position="310"/>
        <end position="322"/>
    </location>
</feature>
<dbReference type="SUPFAM" id="SSF52317">
    <property type="entry name" value="Class I glutamine amidotransferase-like"/>
    <property type="match status" value="1"/>
</dbReference>
<dbReference type="PROSITE" id="PS01124">
    <property type="entry name" value="HTH_ARAC_FAMILY_2"/>
    <property type="match status" value="1"/>
</dbReference>
<dbReference type="SMART" id="SM00342">
    <property type="entry name" value="HTH_ARAC"/>
    <property type="match status" value="1"/>
</dbReference>
<dbReference type="RefSeq" id="WP_259628592.1">
    <property type="nucleotide sequence ID" value="NZ_JANYMP010000029.1"/>
</dbReference>
<dbReference type="InterPro" id="IPR029062">
    <property type="entry name" value="Class_I_gatase-like"/>
</dbReference>
<dbReference type="InterPro" id="IPR002818">
    <property type="entry name" value="DJ-1/PfpI"/>
</dbReference>
<dbReference type="InterPro" id="IPR009057">
    <property type="entry name" value="Homeodomain-like_sf"/>
</dbReference>
<evidence type="ECO:0000259" key="4">
    <source>
        <dbReference type="PROSITE" id="PS01124"/>
    </source>
</evidence>
<dbReference type="SUPFAM" id="SSF46689">
    <property type="entry name" value="Homeodomain-like"/>
    <property type="match status" value="2"/>
</dbReference>
<accession>A0A9X2VVG8</accession>
<feature type="region of interest" description="Disordered" evidence="3">
    <location>
        <begin position="310"/>
        <end position="330"/>
    </location>
</feature>
<dbReference type="EMBL" id="JANYMP010000029">
    <property type="protein sequence ID" value="MCS7483132.1"/>
    <property type="molecule type" value="Genomic_DNA"/>
</dbReference>
<gene>
    <name evidence="5" type="ORF">NZH93_40340</name>
</gene>
<dbReference type="Gene3D" id="1.10.10.60">
    <property type="entry name" value="Homeodomain-like"/>
    <property type="match status" value="2"/>
</dbReference>
<keyword evidence="2" id="KW-0804">Transcription</keyword>
<dbReference type="PANTHER" id="PTHR43130:SF3">
    <property type="entry name" value="HTH-TYPE TRANSCRIPTIONAL REGULATOR RV1931C"/>
    <property type="match status" value="1"/>
</dbReference>
<dbReference type="GO" id="GO:0003700">
    <property type="term" value="F:DNA-binding transcription factor activity"/>
    <property type="evidence" value="ECO:0007669"/>
    <property type="project" value="InterPro"/>
</dbReference>
<dbReference type="InterPro" id="IPR052158">
    <property type="entry name" value="INH-QAR"/>
</dbReference>
<organism evidence="5 6">
    <name type="scientific">Umezawaea endophytica</name>
    <dbReference type="NCBI Taxonomy" id="1654476"/>
    <lineage>
        <taxon>Bacteria</taxon>
        <taxon>Bacillati</taxon>
        <taxon>Actinomycetota</taxon>
        <taxon>Actinomycetes</taxon>
        <taxon>Pseudonocardiales</taxon>
        <taxon>Pseudonocardiaceae</taxon>
        <taxon>Umezawaea</taxon>
    </lineage>
</organism>
<dbReference type="Pfam" id="PF01965">
    <property type="entry name" value="DJ-1_PfpI"/>
    <property type="match status" value="1"/>
</dbReference>
<dbReference type="Gene3D" id="3.40.50.880">
    <property type="match status" value="1"/>
</dbReference>